<reference evidence="1 2" key="1">
    <citation type="submission" date="2017-12" db="EMBL/GenBank/DDBJ databases">
        <title>Genomes of bacteria within cyanobacterial aggregates.</title>
        <authorList>
            <person name="Cai H."/>
        </authorList>
    </citation>
    <scope>NUCLEOTIDE SEQUENCE [LARGE SCALE GENOMIC DNA]</scope>
    <source>
        <strain evidence="1 2">TH16</strain>
        <plasmid evidence="1 2">unnamed1</plasmid>
    </source>
</reference>
<dbReference type="SMART" id="SM00028">
    <property type="entry name" value="TPR"/>
    <property type="match status" value="8"/>
</dbReference>
<dbReference type="InterPro" id="IPR037919">
    <property type="entry name" value="OGT"/>
</dbReference>
<dbReference type="Gene3D" id="1.25.40.10">
    <property type="entry name" value="Tetratricopeptide repeat domain"/>
    <property type="match status" value="1"/>
</dbReference>
<dbReference type="GO" id="GO:0006493">
    <property type="term" value="P:protein O-linked glycosylation"/>
    <property type="evidence" value="ECO:0007669"/>
    <property type="project" value="InterPro"/>
</dbReference>
<protein>
    <submittedName>
        <fullName evidence="1">Uncharacterized protein</fullName>
    </submittedName>
</protein>
<evidence type="ECO:0000313" key="1">
    <source>
        <dbReference type="EMBL" id="AUN33187.1"/>
    </source>
</evidence>
<dbReference type="PANTHER" id="PTHR44366">
    <property type="entry name" value="UDP-N-ACETYLGLUCOSAMINE--PEPTIDE N-ACETYLGLUCOSAMINYLTRANSFERASE 110 KDA SUBUNIT"/>
    <property type="match status" value="1"/>
</dbReference>
<dbReference type="Pfam" id="PF14559">
    <property type="entry name" value="TPR_19"/>
    <property type="match status" value="1"/>
</dbReference>
<dbReference type="PROSITE" id="PS50005">
    <property type="entry name" value="TPR"/>
    <property type="match status" value="2"/>
</dbReference>
<gene>
    <name evidence="1" type="ORF">C0V82_22625</name>
</gene>
<keyword evidence="2" id="KW-1185">Reference proteome</keyword>
<sequence>MVDSQQQALAELNATKAVHLVGKLEEAIRRYQALLKAHPTFADVLHPLGIAFQQIGRHAEAAEAIGHWVTLVPQDYDALINLSNSLLALGRAAEAVQVSQRAAALRPDAAGAHAILAQALHASRDLAGARDSYERALALEPNSAECLFNFANLLVDGGLVEEAVERYRDALKVRADLPEVYVNLANNLVRLGKADEAIGYYHIALRLRPGMPEALVNLGNALFIHTGDLDGARRCFEAVIARVPTYRDALNNLTSLAMEAGDMVTAVRHARRMLEVHPRDQLMHTTAAGLFMSLGQWEEGWQHFEWRWLRPNLPVPLRDFGRPEWRGEDISGKTILIHHEQGLGDSIQFVRFVQQVVARAAQVVLEVPSNLLALYRLAITGVTFATFGEPLPHFDVHIPIMSLARVLCATVDRVPAPIPYLKADPDRVNAWRDRLPKGGFRIGVVWQGKPGTGVDRGRSFGLEHLAPVARVPGVTLISLQKGFGLDQLDRLPDGMKVQTLGPDFDEGPDAFMDTVAVMQHLDLIISSDTSVAHLAGALGCPVWVPLKFAPDWRWMRNREDSPWYPRTMRLFRQTTAGDWAGVFQRLATEVALLKDGDASRLSPAAPPPRQPPLPFPPVPAPPLPAQRPPVLVQRMTPSSAIVDDDTREAMTRVGAIHYPSSDRILGGCLEANGEWLQGEVAACICALEPGETAVEVGAGIGIQALALSTHFKVHAFEPDMHLRNLIQRNIANIGHRSLTLHQEDGSDIDALRLDSLNLIKVSIGALGPGVLRGARSSILLHRPCLYLRSDVKPDQAMLDLLREMDYRVWQHRVPLHAEPNFKGNNVDPFPGVCVYNLICVPVGRLAVLHGLVRLV</sequence>
<organism evidence="1 2">
    <name type="scientific">Niveispirillum cyanobacteriorum</name>
    <dbReference type="NCBI Taxonomy" id="1612173"/>
    <lineage>
        <taxon>Bacteria</taxon>
        <taxon>Pseudomonadati</taxon>
        <taxon>Pseudomonadota</taxon>
        <taxon>Alphaproteobacteria</taxon>
        <taxon>Rhodospirillales</taxon>
        <taxon>Azospirillaceae</taxon>
        <taxon>Niveispirillum</taxon>
    </lineage>
</organism>
<dbReference type="GO" id="GO:0097363">
    <property type="term" value="F:protein O-acetylglucosaminyltransferase activity"/>
    <property type="evidence" value="ECO:0007669"/>
    <property type="project" value="TreeGrafter"/>
</dbReference>
<dbReference type="Proteomes" id="UP000234752">
    <property type="component" value="Plasmid unnamed1"/>
</dbReference>
<dbReference type="InterPro" id="IPR029063">
    <property type="entry name" value="SAM-dependent_MTases_sf"/>
</dbReference>
<dbReference type="EMBL" id="CP025613">
    <property type="protein sequence ID" value="AUN33187.1"/>
    <property type="molecule type" value="Genomic_DNA"/>
</dbReference>
<dbReference type="RefSeq" id="WP_102114707.1">
    <property type="nucleotide sequence ID" value="NZ_BMGN01000001.1"/>
</dbReference>
<dbReference type="AlphaFoldDB" id="A0A2K9NJB6"/>
<dbReference type="Gene3D" id="3.40.50.2000">
    <property type="entry name" value="Glycogen Phosphorylase B"/>
    <property type="match status" value="1"/>
</dbReference>
<accession>A0A2K9NJB6</accession>
<proteinExistence type="predicted"/>
<dbReference type="InterPro" id="IPR011990">
    <property type="entry name" value="TPR-like_helical_dom_sf"/>
</dbReference>
<dbReference type="OrthoDB" id="6193797at2"/>
<dbReference type="InterPro" id="IPR019734">
    <property type="entry name" value="TPR_rpt"/>
</dbReference>
<dbReference type="PANTHER" id="PTHR44366:SF1">
    <property type="entry name" value="UDP-N-ACETYLGLUCOSAMINE--PEPTIDE N-ACETYLGLUCOSAMINYLTRANSFERASE 110 KDA SUBUNIT"/>
    <property type="match status" value="1"/>
</dbReference>
<dbReference type="KEGG" id="ncb:C0V82_22625"/>
<dbReference type="Pfam" id="PF13432">
    <property type="entry name" value="TPR_16"/>
    <property type="match status" value="2"/>
</dbReference>
<dbReference type="SUPFAM" id="SSF53335">
    <property type="entry name" value="S-adenosyl-L-methionine-dependent methyltransferases"/>
    <property type="match status" value="1"/>
</dbReference>
<evidence type="ECO:0000313" key="2">
    <source>
        <dbReference type="Proteomes" id="UP000234752"/>
    </source>
</evidence>
<geneLocation type="plasmid" evidence="1 2">
    <name>unnamed1</name>
</geneLocation>
<keyword evidence="1" id="KW-0614">Plasmid</keyword>
<name>A0A2K9NJB6_9PROT</name>
<dbReference type="Gene3D" id="3.40.50.150">
    <property type="entry name" value="Vaccinia Virus protein VP39"/>
    <property type="match status" value="1"/>
</dbReference>
<dbReference type="SUPFAM" id="SSF53756">
    <property type="entry name" value="UDP-Glycosyltransferase/glycogen phosphorylase"/>
    <property type="match status" value="1"/>
</dbReference>
<dbReference type="SUPFAM" id="SSF48452">
    <property type="entry name" value="TPR-like"/>
    <property type="match status" value="2"/>
</dbReference>